<evidence type="ECO:0008006" key="3">
    <source>
        <dbReference type="Google" id="ProtNLM"/>
    </source>
</evidence>
<dbReference type="Proteomes" id="UP000031104">
    <property type="component" value="Chromosome"/>
</dbReference>
<gene>
    <name evidence="1" type="ORF">SD28_05620</name>
</gene>
<evidence type="ECO:0000313" key="2">
    <source>
        <dbReference type="Proteomes" id="UP000031104"/>
    </source>
</evidence>
<organism evidence="1 2">
    <name type="scientific">Allofrancisella guangzhouensis</name>
    <dbReference type="NCBI Taxonomy" id="594679"/>
    <lineage>
        <taxon>Bacteria</taxon>
        <taxon>Pseudomonadati</taxon>
        <taxon>Pseudomonadota</taxon>
        <taxon>Gammaproteobacteria</taxon>
        <taxon>Thiotrichales</taxon>
        <taxon>Francisellaceae</taxon>
        <taxon>Allofrancisella</taxon>
    </lineage>
</organism>
<evidence type="ECO:0000313" key="1">
    <source>
        <dbReference type="EMBL" id="AJC49148.1"/>
    </source>
</evidence>
<dbReference type="OrthoDB" id="6196979at2"/>
<dbReference type="EMBL" id="CP010427">
    <property type="protein sequence ID" value="AJC49148.1"/>
    <property type="molecule type" value="Genomic_DNA"/>
</dbReference>
<dbReference type="AlphaFoldDB" id="A0A0A8E582"/>
<proteinExistence type="predicted"/>
<accession>A0A0A8E582</accession>
<dbReference type="HOGENOM" id="CLU_413744_0_0_6"/>
<name>A0A0A8E582_9GAMM</name>
<reference evidence="1 2" key="1">
    <citation type="submission" date="2014-12" db="EMBL/GenBank/DDBJ databases">
        <title>Complete genome sequence of Francisella guanzhouensis strain 08HL01032 isolated from air-conditioning system in China.</title>
        <authorList>
            <person name="Svensson D."/>
            <person name="Ohrman C."/>
            <person name="Backman S."/>
            <person name="Karlsson E."/>
            <person name="Nilsson E."/>
            <person name="Bystrom M."/>
            <person name="Larkeryd A."/>
            <person name="Stenberg P."/>
            <person name="Scholtz H.C."/>
            <person name="Forsman M."/>
            <person name="Sjodin A."/>
        </authorList>
    </citation>
    <scope>NUCLEOTIDE SEQUENCE [LARGE SCALE GENOMIC DNA]</scope>
    <source>
        <strain evidence="1 2">08HL01032</strain>
    </source>
</reference>
<protein>
    <recommendedName>
        <fullName evidence="3">Ankyrin</fullName>
    </recommendedName>
</protein>
<dbReference type="RefSeq" id="WP_039124949.1">
    <property type="nucleotide sequence ID" value="NZ_CP010427.1"/>
</dbReference>
<sequence>MYKCGNCGKILSQGYSYCSNCYLWTHVEEIGLTRYEPSCKKKLAKTSLYQSQHFRQETSYKILAAKANYTTDQKKFFESYSKYEFSLFLFDLNRFVNKKNVELAIKREDPFERDDYWINGQKKFEYLFSAEFDHLSKLSTKYLFTIYNRDPSFPYSHAYVRKKEKKRAYRFEVQVRLPYNKSFLLSSKNSCYWNEFKCGEKKMVYNKCITSITAKIDNPKQIFDSLFERYENINERIRKINSDDTFNKKILYIINIVELLCTIDRLHLLPNGNIRTCVFLMNKELIRFGMLPSILINPNIFDYEFISVIVYEIIRGMDLTSQFYSQDKVINHHLRTIDKKTIIDNISYIASELFLDGNYQYAKTQKVNNSINIKSINCINSYIRFYRFNYFENSHFSSNNIKVEENASKLYFLLCNSNKFAYANVNIKESFYNGLFLHNFLSYGADKAITKYFKLLKRDLIVEFTPRHKLQELLAAEINEGIPGLFVALCGSYFEAVRSYIEAIKTIPGINKQELLAAKIDDGTPGLYMALQNGHFEVVRFYIEAIETIPGINKQELLAAKIGNGTSGLFMALQNNQQETVAVYLQIEDNDSSYANHIMLGFESQRKRLKNKILEWAINYKPGEIKIKKDYSLLISLLSFNRKVIRKNITKSMQLLNGINHWQ</sequence>
<keyword evidence="2" id="KW-1185">Reference proteome</keyword>
<dbReference type="KEGG" id="fgu:SD28_05620"/>